<gene>
    <name evidence="7" type="ORF">BC643_3892</name>
</gene>
<name>A0A419VXI6_9BACT</name>
<keyword evidence="4" id="KW-0472">Membrane</keyword>
<dbReference type="SUPFAM" id="SSF48452">
    <property type="entry name" value="TPR-like"/>
    <property type="match status" value="1"/>
</dbReference>
<dbReference type="Gene3D" id="1.25.40.390">
    <property type="match status" value="1"/>
</dbReference>
<evidence type="ECO:0000259" key="6">
    <source>
        <dbReference type="Pfam" id="PF07980"/>
    </source>
</evidence>
<dbReference type="Pfam" id="PF07980">
    <property type="entry name" value="SusD_RagB"/>
    <property type="match status" value="1"/>
</dbReference>
<keyword evidence="5" id="KW-0998">Cell outer membrane</keyword>
<comment type="caution">
    <text evidence="7">The sequence shown here is derived from an EMBL/GenBank/DDBJ whole genome shotgun (WGS) entry which is preliminary data.</text>
</comment>
<sequence length="472" mass="52673">MVSFTSCDDFLTVEPKDMVSVDKALSSRDGYVAALVGVYEKMRTSYSPSSFLFCSGTDELANIYAFPSYSAFPSLNSCYNHDYDDTNFDDASGSAFLSMYELLVNINVIIEHLETSDVLSDEEFALIEGEAKGLRALIQFDLWRLYGPVPGEDMSDLVLPYALTASKDPLSYSTYPEYFTLLLADLNDARADLAVSDPILKYSNDELSESGSIDGYNDLNWYYRQNRMNYYAVTGLLARVEQWMGNKDQAVTYAKEVIAAKNEDGSSKFSLGTTSNIGDGDYAFSTEHLFGVKITEYDDEDYNSYNAAAVGDSYYLEGTSWDGTVRAFENYTTDIRYVGLMGTLSSNAMVYNAKVTKKYSNMSEEDSGEKSIPVIRLAEMYLIVVEADSDLGEAQTYYEKLLNTRNDDIKTITEDNQADIAFAQYVKELWAEGQIFYACKRQNRSTLPVSGASISTADYRVKLPSGETNADL</sequence>
<evidence type="ECO:0000256" key="3">
    <source>
        <dbReference type="ARBA" id="ARBA00022729"/>
    </source>
</evidence>
<evidence type="ECO:0000256" key="1">
    <source>
        <dbReference type="ARBA" id="ARBA00004442"/>
    </source>
</evidence>
<dbReference type="AlphaFoldDB" id="A0A419VXI6"/>
<organism evidence="7 8">
    <name type="scientific">Mangrovibacterium diazotrophicum</name>
    <dbReference type="NCBI Taxonomy" id="1261403"/>
    <lineage>
        <taxon>Bacteria</taxon>
        <taxon>Pseudomonadati</taxon>
        <taxon>Bacteroidota</taxon>
        <taxon>Bacteroidia</taxon>
        <taxon>Marinilabiliales</taxon>
        <taxon>Prolixibacteraceae</taxon>
        <taxon>Mangrovibacterium</taxon>
    </lineage>
</organism>
<accession>A0A419VXI6</accession>
<dbReference type="InterPro" id="IPR012944">
    <property type="entry name" value="SusD_RagB_dom"/>
</dbReference>
<dbReference type="Proteomes" id="UP000283387">
    <property type="component" value="Unassembled WGS sequence"/>
</dbReference>
<dbReference type="InterPro" id="IPR011990">
    <property type="entry name" value="TPR-like_helical_dom_sf"/>
</dbReference>
<evidence type="ECO:0000313" key="8">
    <source>
        <dbReference type="Proteomes" id="UP000283387"/>
    </source>
</evidence>
<dbReference type="GO" id="GO:0009279">
    <property type="term" value="C:cell outer membrane"/>
    <property type="evidence" value="ECO:0007669"/>
    <property type="project" value="UniProtKB-SubCell"/>
</dbReference>
<keyword evidence="8" id="KW-1185">Reference proteome</keyword>
<protein>
    <submittedName>
        <fullName evidence="7">SusD-like starch-binding protein associating with outer membrane</fullName>
    </submittedName>
</protein>
<feature type="domain" description="RagB/SusD" evidence="6">
    <location>
        <begin position="343"/>
        <end position="441"/>
    </location>
</feature>
<proteinExistence type="inferred from homology"/>
<comment type="similarity">
    <text evidence="2">Belongs to the SusD family.</text>
</comment>
<comment type="subcellular location">
    <subcellularLocation>
        <location evidence="1">Cell outer membrane</location>
    </subcellularLocation>
</comment>
<reference evidence="7 8" key="1">
    <citation type="submission" date="2018-09" db="EMBL/GenBank/DDBJ databases">
        <title>Genomic Encyclopedia of Archaeal and Bacterial Type Strains, Phase II (KMG-II): from individual species to whole genera.</title>
        <authorList>
            <person name="Goeker M."/>
        </authorList>
    </citation>
    <scope>NUCLEOTIDE SEQUENCE [LARGE SCALE GENOMIC DNA]</scope>
    <source>
        <strain evidence="7 8">DSM 27148</strain>
    </source>
</reference>
<evidence type="ECO:0000256" key="2">
    <source>
        <dbReference type="ARBA" id="ARBA00006275"/>
    </source>
</evidence>
<evidence type="ECO:0000313" key="7">
    <source>
        <dbReference type="EMBL" id="RKD87884.1"/>
    </source>
</evidence>
<evidence type="ECO:0000256" key="5">
    <source>
        <dbReference type="ARBA" id="ARBA00023237"/>
    </source>
</evidence>
<evidence type="ECO:0000256" key="4">
    <source>
        <dbReference type="ARBA" id="ARBA00023136"/>
    </source>
</evidence>
<dbReference type="EMBL" id="RAPN01000003">
    <property type="protein sequence ID" value="RKD87884.1"/>
    <property type="molecule type" value="Genomic_DNA"/>
</dbReference>
<keyword evidence="3" id="KW-0732">Signal</keyword>